<dbReference type="InterPro" id="IPR015422">
    <property type="entry name" value="PyrdxlP-dep_Trfase_small"/>
</dbReference>
<feature type="transmembrane region" description="Helical" evidence="12">
    <location>
        <begin position="146"/>
        <end position="172"/>
    </location>
</feature>
<evidence type="ECO:0000256" key="12">
    <source>
        <dbReference type="SAM" id="Phobius"/>
    </source>
</evidence>
<dbReference type="SUPFAM" id="SSF53383">
    <property type="entry name" value="PLP-dependent transferases"/>
    <property type="match status" value="1"/>
</dbReference>
<evidence type="ECO:0000256" key="7">
    <source>
        <dbReference type="ARBA" id="ARBA00060510"/>
    </source>
</evidence>
<keyword evidence="3 12" id="KW-0812">Transmembrane</keyword>
<evidence type="ECO:0000256" key="5">
    <source>
        <dbReference type="ARBA" id="ARBA00022989"/>
    </source>
</evidence>
<dbReference type="InterPro" id="IPR002781">
    <property type="entry name" value="TM_pro_TauE-like"/>
</dbReference>
<name>A0AAE0W954_9BIVA</name>
<comment type="cofactor">
    <cofactor evidence="1 11">
        <name>pyridoxal 5'-phosphate</name>
        <dbReference type="ChEBI" id="CHEBI:597326"/>
    </cofactor>
</comment>
<comment type="subcellular location">
    <subcellularLocation>
        <location evidence="2">Membrane</location>
        <topology evidence="2">Multi-pass membrane protein</topology>
    </subcellularLocation>
</comment>
<comment type="catalytic activity">
    <reaction evidence="9">
        <text>O-phospho-L-homoserine + L-cysteine = L,L-cystathionine + phosphate</text>
        <dbReference type="Rhea" id="RHEA:80891"/>
        <dbReference type="ChEBI" id="CHEBI:35235"/>
        <dbReference type="ChEBI" id="CHEBI:43474"/>
        <dbReference type="ChEBI" id="CHEBI:57590"/>
        <dbReference type="ChEBI" id="CHEBI:58161"/>
        <dbReference type="EC" id="2.5.1.160"/>
    </reaction>
</comment>
<dbReference type="InterPro" id="IPR000277">
    <property type="entry name" value="Cys/Met-Metab_PyrdxlP-dep_enz"/>
</dbReference>
<evidence type="ECO:0000313" key="14">
    <source>
        <dbReference type="Proteomes" id="UP001195483"/>
    </source>
</evidence>
<evidence type="ECO:0000256" key="10">
    <source>
        <dbReference type="ARBA" id="ARBA00093596"/>
    </source>
</evidence>
<dbReference type="GO" id="GO:0016846">
    <property type="term" value="F:carbon-sulfur lyase activity"/>
    <property type="evidence" value="ECO:0007669"/>
    <property type="project" value="TreeGrafter"/>
</dbReference>
<dbReference type="InterPro" id="IPR015421">
    <property type="entry name" value="PyrdxlP-dep_Trfase_major"/>
</dbReference>
<dbReference type="GO" id="GO:0005737">
    <property type="term" value="C:cytoplasm"/>
    <property type="evidence" value="ECO:0007669"/>
    <property type="project" value="TreeGrafter"/>
</dbReference>
<evidence type="ECO:0000256" key="8">
    <source>
        <dbReference type="ARBA" id="ARBA00093222"/>
    </source>
</evidence>
<protein>
    <recommendedName>
        <fullName evidence="10">plant cystathionine gamma-synthase</fullName>
        <ecNumber evidence="10">2.5.1.160</ecNumber>
    </recommendedName>
</protein>
<accession>A0AAE0W954</accession>
<evidence type="ECO:0000256" key="1">
    <source>
        <dbReference type="ARBA" id="ARBA00001933"/>
    </source>
</evidence>
<feature type="transmembrane region" description="Helical" evidence="12">
    <location>
        <begin position="53"/>
        <end position="73"/>
    </location>
</feature>
<dbReference type="AlphaFoldDB" id="A0AAE0W954"/>
<dbReference type="GO" id="GO:0030170">
    <property type="term" value="F:pyridoxal phosphate binding"/>
    <property type="evidence" value="ECO:0007669"/>
    <property type="project" value="InterPro"/>
</dbReference>
<dbReference type="FunFam" id="3.40.640.10:FF:000046">
    <property type="entry name" value="Cystathionine gamma-lyase"/>
    <property type="match status" value="1"/>
</dbReference>
<dbReference type="HAMAP" id="MF_02056">
    <property type="entry name" value="MetZ"/>
    <property type="match status" value="1"/>
</dbReference>
<dbReference type="Gene3D" id="3.40.640.10">
    <property type="entry name" value="Type I PLP-dependent aspartate aminotransferase-like (Major domain)"/>
    <property type="match status" value="1"/>
</dbReference>
<comment type="similarity">
    <text evidence="11">Belongs to the trans-sulfuration enzymes family.</text>
</comment>
<evidence type="ECO:0000256" key="6">
    <source>
        <dbReference type="ARBA" id="ARBA00023136"/>
    </source>
</evidence>
<sequence length="589" mass="64127">MAYGVTAGTLLMASGISPVYSSASIHASEIFTSGISGFMHLKFGNVNKKLLKTLIVPGAIGAVLGALSLVYLGEIAKRFLVPLVSVYTFVLGILILKKALGKKVKKERIGKVGWLASFGGYMDAVGGGGWGPIVSSTLIAKGRDPVFTIGSVNLAEFFVSISSAFTFAFVLGMAHIDVTGGLIVGGALTAPIAAKIFKSIPVKLMMIMCIRTQMETTQYHEHSTPLFLTSSFVFDDLSHGKALFDEEACGNIYSRFSNPNVTEFIQKVCALEDAEDGQSFSSGMSAIFSTFATLLHAGDHLVSQKELFGSTHQILNNIFPKWGISCTYVSSNDPYEWEKAFTPKTKLVYLETPSNPGLKLYDIKKIADISHAHGAILIVDNCFATPISQLPIKLGADVVLHSATKFMDGQGRVLGGIVVGHSQFINQLRFFARHTGPALSPFNAWILSKGIETLEIRMEKHCQNALQLATFLQNSKKIKSTRYPFLPSHPQYELAHQQMKYGGALVTIELNGGFQETKTFYDSLRIASRTSNLGDTRTIVTHPATTTHSKLSLEERRADGIMDSLVRISVGLENIDDLIEDFEQALNTF</sequence>
<feature type="transmembrane region" description="Helical" evidence="12">
    <location>
        <begin position="178"/>
        <end position="197"/>
    </location>
</feature>
<comment type="catalytic activity">
    <reaction evidence="8">
        <text>O-succinyl-L-homoserine + L-cysteine = L,L-cystathionine + succinate + H(+)</text>
        <dbReference type="Rhea" id="RHEA:20397"/>
        <dbReference type="ChEBI" id="CHEBI:15378"/>
        <dbReference type="ChEBI" id="CHEBI:30031"/>
        <dbReference type="ChEBI" id="CHEBI:35235"/>
        <dbReference type="ChEBI" id="CHEBI:57661"/>
        <dbReference type="ChEBI" id="CHEBI:58161"/>
    </reaction>
</comment>
<keyword evidence="6 12" id="KW-0472">Membrane</keyword>
<keyword evidence="4 11" id="KW-0663">Pyridoxal phosphate</keyword>
<evidence type="ECO:0000256" key="4">
    <source>
        <dbReference type="ARBA" id="ARBA00022898"/>
    </source>
</evidence>
<dbReference type="PROSITE" id="PS00868">
    <property type="entry name" value="CYS_MET_METAB_PP"/>
    <property type="match status" value="1"/>
</dbReference>
<reference evidence="13" key="1">
    <citation type="journal article" date="2021" name="Genome Biol. Evol.">
        <title>A High-Quality Reference Genome for a Parasitic Bivalve with Doubly Uniparental Inheritance (Bivalvia: Unionida).</title>
        <authorList>
            <person name="Smith C.H."/>
        </authorList>
    </citation>
    <scope>NUCLEOTIDE SEQUENCE</scope>
    <source>
        <strain evidence="13">CHS0354</strain>
    </source>
</reference>
<keyword evidence="5 12" id="KW-1133">Transmembrane helix</keyword>
<comment type="caution">
    <text evidence="13">The sequence shown here is derived from an EMBL/GenBank/DDBJ whole genome shotgun (WGS) entry which is preliminary data.</text>
</comment>
<dbReference type="InterPro" id="IPR015424">
    <property type="entry name" value="PyrdxlP-dep_Trfase"/>
</dbReference>
<evidence type="ECO:0000313" key="13">
    <source>
        <dbReference type="EMBL" id="KAK3605012.1"/>
    </source>
</evidence>
<dbReference type="GO" id="GO:0071268">
    <property type="term" value="P:homocysteine biosynthetic process"/>
    <property type="evidence" value="ECO:0007669"/>
    <property type="project" value="InterPro"/>
</dbReference>
<dbReference type="GO" id="GO:0019346">
    <property type="term" value="P:transsulfuration"/>
    <property type="evidence" value="ECO:0007669"/>
    <property type="project" value="InterPro"/>
</dbReference>
<gene>
    <name evidence="13" type="ORF">CHS0354_000677</name>
</gene>
<dbReference type="Pfam" id="PF01925">
    <property type="entry name" value="TauE"/>
    <property type="match status" value="1"/>
</dbReference>
<dbReference type="GO" id="GO:0009086">
    <property type="term" value="P:methionine biosynthetic process"/>
    <property type="evidence" value="ECO:0007669"/>
    <property type="project" value="UniProtKB-ARBA"/>
</dbReference>
<feature type="transmembrane region" description="Helical" evidence="12">
    <location>
        <begin position="79"/>
        <end position="96"/>
    </location>
</feature>
<dbReference type="EC" id="2.5.1.160" evidence="10"/>
<evidence type="ECO:0000256" key="3">
    <source>
        <dbReference type="ARBA" id="ARBA00022692"/>
    </source>
</evidence>
<dbReference type="InterPro" id="IPR006234">
    <property type="entry name" value="O-succ-hSer_sulfhydrylase"/>
</dbReference>
<reference evidence="13" key="2">
    <citation type="journal article" date="2021" name="Genome Biol. Evol.">
        <title>Developing a high-quality reference genome for a parasitic bivalve with doubly uniparental inheritance (Bivalvia: Unionida).</title>
        <authorList>
            <person name="Smith C.H."/>
        </authorList>
    </citation>
    <scope>NUCLEOTIDE SEQUENCE</scope>
    <source>
        <strain evidence="13">CHS0354</strain>
        <tissue evidence="13">Mantle</tissue>
    </source>
</reference>
<dbReference type="Pfam" id="PF01053">
    <property type="entry name" value="Cys_Met_Meta_PP"/>
    <property type="match status" value="1"/>
</dbReference>
<evidence type="ECO:0000256" key="2">
    <source>
        <dbReference type="ARBA" id="ARBA00004141"/>
    </source>
</evidence>
<evidence type="ECO:0000256" key="9">
    <source>
        <dbReference type="ARBA" id="ARBA00093261"/>
    </source>
</evidence>
<dbReference type="GO" id="GO:0016020">
    <property type="term" value="C:membrane"/>
    <property type="evidence" value="ECO:0007669"/>
    <property type="project" value="UniProtKB-SubCell"/>
</dbReference>
<dbReference type="FunFam" id="3.90.1150.10:FF:000033">
    <property type="entry name" value="Cystathionine gamma-synthase"/>
    <property type="match status" value="1"/>
</dbReference>
<evidence type="ECO:0000256" key="11">
    <source>
        <dbReference type="RuleBase" id="RU362118"/>
    </source>
</evidence>
<dbReference type="InterPro" id="IPR054542">
    <property type="entry name" value="Cys_met_metab_PP"/>
</dbReference>
<reference evidence="13" key="3">
    <citation type="submission" date="2023-05" db="EMBL/GenBank/DDBJ databases">
        <authorList>
            <person name="Smith C.H."/>
        </authorList>
    </citation>
    <scope>NUCLEOTIDE SEQUENCE</scope>
    <source>
        <strain evidence="13">CHS0354</strain>
        <tissue evidence="13">Mantle</tissue>
    </source>
</reference>
<dbReference type="Gene3D" id="3.90.1150.10">
    <property type="entry name" value="Aspartate Aminotransferase, domain 1"/>
    <property type="match status" value="1"/>
</dbReference>
<dbReference type="PANTHER" id="PTHR11808:SF80">
    <property type="entry name" value="CYSTATHIONINE GAMMA-LYASE"/>
    <property type="match status" value="1"/>
</dbReference>
<dbReference type="Proteomes" id="UP001195483">
    <property type="component" value="Unassembled WGS sequence"/>
</dbReference>
<proteinExistence type="inferred from homology"/>
<dbReference type="CDD" id="cd00614">
    <property type="entry name" value="CGS_like"/>
    <property type="match status" value="1"/>
</dbReference>
<organism evidence="13 14">
    <name type="scientific">Potamilus streckersoni</name>
    <dbReference type="NCBI Taxonomy" id="2493646"/>
    <lineage>
        <taxon>Eukaryota</taxon>
        <taxon>Metazoa</taxon>
        <taxon>Spiralia</taxon>
        <taxon>Lophotrochozoa</taxon>
        <taxon>Mollusca</taxon>
        <taxon>Bivalvia</taxon>
        <taxon>Autobranchia</taxon>
        <taxon>Heteroconchia</taxon>
        <taxon>Palaeoheterodonta</taxon>
        <taxon>Unionida</taxon>
        <taxon>Unionoidea</taxon>
        <taxon>Unionidae</taxon>
        <taxon>Ambleminae</taxon>
        <taxon>Lampsilini</taxon>
        <taxon>Potamilus</taxon>
    </lineage>
</organism>
<dbReference type="PANTHER" id="PTHR11808">
    <property type="entry name" value="TRANS-SULFURATION ENZYME FAMILY MEMBER"/>
    <property type="match status" value="1"/>
</dbReference>
<dbReference type="EMBL" id="JAEAOA010000085">
    <property type="protein sequence ID" value="KAK3605012.1"/>
    <property type="molecule type" value="Genomic_DNA"/>
</dbReference>
<keyword evidence="14" id="KW-1185">Reference proteome</keyword>
<comment type="pathway">
    <text evidence="7">Amino-acid biosynthesis; L-methionine biosynthesis via de novo pathway; L-cystathionine from O-succinyl-L-homoserine: step 1/1.</text>
</comment>